<sequence length="104" mass="11881">MQKMSRLEGSKEVRRVLNRFGVDLGQCQYGVYGREICLTGYLMKTDGSEFGGQEIEYMIHEFQAILRGYTVRGDMENWRFSSDHIASLGGEEEEVQEESSEEAA</sequence>
<evidence type="ECO:0000313" key="2">
    <source>
        <dbReference type="Proteomes" id="UP001324634"/>
    </source>
</evidence>
<protein>
    <submittedName>
        <fullName evidence="1">Uncharacterized protein</fullName>
    </submittedName>
</protein>
<reference evidence="1 2" key="1">
    <citation type="submission" date="2023-11" db="EMBL/GenBank/DDBJ databases">
        <title>Peredibacter starrii A3.12.</title>
        <authorList>
            <person name="Mitchell R.J."/>
        </authorList>
    </citation>
    <scope>NUCLEOTIDE SEQUENCE [LARGE SCALE GENOMIC DNA]</scope>
    <source>
        <strain evidence="1 2">A3.12</strain>
    </source>
</reference>
<organism evidence="1 2">
    <name type="scientific">Peredibacter starrii</name>
    <dbReference type="NCBI Taxonomy" id="28202"/>
    <lineage>
        <taxon>Bacteria</taxon>
        <taxon>Pseudomonadati</taxon>
        <taxon>Bdellovibrionota</taxon>
        <taxon>Bacteriovoracia</taxon>
        <taxon>Bacteriovoracales</taxon>
        <taxon>Bacteriovoracaceae</taxon>
        <taxon>Peredibacter</taxon>
    </lineage>
</organism>
<accession>A0AAX4HS46</accession>
<gene>
    <name evidence="1" type="ORF">SOO65_05530</name>
</gene>
<evidence type="ECO:0000313" key="1">
    <source>
        <dbReference type="EMBL" id="WPU66201.1"/>
    </source>
</evidence>
<dbReference type="EMBL" id="CP139487">
    <property type="protein sequence ID" value="WPU66201.1"/>
    <property type="molecule type" value="Genomic_DNA"/>
</dbReference>
<name>A0AAX4HS46_9BACT</name>
<dbReference type="Proteomes" id="UP001324634">
    <property type="component" value="Chromosome"/>
</dbReference>
<dbReference type="KEGG" id="psti:SOO65_05530"/>
<dbReference type="RefSeq" id="WP_321398170.1">
    <property type="nucleotide sequence ID" value="NZ_CP139487.1"/>
</dbReference>
<keyword evidence="2" id="KW-1185">Reference proteome</keyword>
<proteinExistence type="predicted"/>
<dbReference type="AlphaFoldDB" id="A0AAX4HS46"/>